<protein>
    <submittedName>
        <fullName evidence="4">Stage VI sporulation protein D</fullName>
    </submittedName>
</protein>
<feature type="coiled-coil region" evidence="1">
    <location>
        <begin position="309"/>
        <end position="343"/>
    </location>
</feature>
<dbReference type="STRING" id="1236976.JCM16418_4197"/>
<dbReference type="Gene3D" id="3.10.350.10">
    <property type="entry name" value="LysM domain"/>
    <property type="match status" value="1"/>
</dbReference>
<keyword evidence="5" id="KW-1185">Reference proteome</keyword>
<dbReference type="RefSeq" id="WP_036652104.1">
    <property type="nucleotide sequence ID" value="NZ_BAVZ01000017.1"/>
</dbReference>
<dbReference type="Pfam" id="PF01476">
    <property type="entry name" value="LysM"/>
    <property type="match status" value="1"/>
</dbReference>
<proteinExistence type="predicted"/>
<dbReference type="AlphaFoldDB" id="W7YNL0"/>
<comment type="caution">
    <text evidence="4">The sequence shown here is derived from an EMBL/GenBank/DDBJ whole genome shotgun (WGS) entry which is preliminary data.</text>
</comment>
<reference evidence="4 5" key="1">
    <citation type="journal article" date="2014" name="Genome Announc.">
        <title>Draft Genome Sequence of Paenibacillus pini JCM 16418T, Isolated from the Rhizosphere of Pine Tree.</title>
        <authorList>
            <person name="Yuki M."/>
            <person name="Oshima K."/>
            <person name="Suda W."/>
            <person name="Oshida Y."/>
            <person name="Kitamura K."/>
            <person name="Iida Y."/>
            <person name="Hattori M."/>
            <person name="Ohkuma M."/>
        </authorList>
    </citation>
    <scope>NUCLEOTIDE SEQUENCE [LARGE SCALE GENOMIC DNA]</scope>
    <source>
        <strain evidence="4 5">JCM 16418</strain>
    </source>
</reference>
<feature type="region of interest" description="Disordered" evidence="2">
    <location>
        <begin position="276"/>
        <end position="301"/>
    </location>
</feature>
<feature type="compositionally biased region" description="Basic and acidic residues" evidence="2">
    <location>
        <begin position="277"/>
        <end position="301"/>
    </location>
</feature>
<evidence type="ECO:0000313" key="4">
    <source>
        <dbReference type="EMBL" id="GAF10027.1"/>
    </source>
</evidence>
<evidence type="ECO:0000259" key="3">
    <source>
        <dbReference type="PROSITE" id="PS51782"/>
    </source>
</evidence>
<feature type="domain" description="LysM" evidence="3">
    <location>
        <begin position="365"/>
        <end position="408"/>
    </location>
</feature>
<dbReference type="EMBL" id="BAVZ01000017">
    <property type="protein sequence ID" value="GAF10027.1"/>
    <property type="molecule type" value="Genomic_DNA"/>
</dbReference>
<dbReference type="Proteomes" id="UP000019364">
    <property type="component" value="Unassembled WGS sequence"/>
</dbReference>
<dbReference type="InterPro" id="IPR048862">
    <property type="entry name" value="SPOCS_spoVID_N"/>
</dbReference>
<dbReference type="SUPFAM" id="SSF54106">
    <property type="entry name" value="LysM domain"/>
    <property type="match status" value="1"/>
</dbReference>
<organism evidence="4 5">
    <name type="scientific">Paenibacillus pini JCM 16418</name>
    <dbReference type="NCBI Taxonomy" id="1236976"/>
    <lineage>
        <taxon>Bacteria</taxon>
        <taxon>Bacillati</taxon>
        <taxon>Bacillota</taxon>
        <taxon>Bacilli</taxon>
        <taxon>Bacillales</taxon>
        <taxon>Paenibacillaceae</taxon>
        <taxon>Paenibacillus</taxon>
    </lineage>
</organism>
<accession>W7YNL0</accession>
<dbReference type="PROSITE" id="PS51782">
    <property type="entry name" value="LYSM"/>
    <property type="match status" value="1"/>
</dbReference>
<dbReference type="InterPro" id="IPR036779">
    <property type="entry name" value="LysM_dom_sf"/>
</dbReference>
<sequence>MFDQSYGLRFDIYERIQLSEDAAGIAELEEIELLPHIQVISKDEQAALRGHLLLTGLYRGDGEEDGTLRLEHWIPVEITVPLNRVTSLDEIAVEIENFDVDLLSERSLNITGVLSLRGIESIASEQAVWVDDEFTVVHSPSPLEDLSTTSLTDPEDSFILSVERDQKAPVEPRQDFAEPILSPAVDVSAESGISAVHTDKESFDRKGGVNVSDTWHFEHEDETELLHPEHTAVPAEPEEEHHISLTGVNHFGTDGRDPIAEPAQPFNAFNEPDVLQAEEHPEEREPRIALGSKREDAKSEKDAIGISSLLSSSRSIKELEDQAAQEELQAVELEREREREASEEDVKWKNRFLGLTEKTPFRKMRLCIVQREETIETIADRYQLSTRELLLYNRLSEQTIEEGQILYIP</sequence>
<dbReference type="Pfam" id="PF20918">
    <property type="entry name" value="SPOCS_spoVID-N"/>
    <property type="match status" value="1"/>
</dbReference>
<dbReference type="OrthoDB" id="2966368at2"/>
<evidence type="ECO:0000313" key="5">
    <source>
        <dbReference type="Proteomes" id="UP000019364"/>
    </source>
</evidence>
<gene>
    <name evidence="4" type="ORF">JCM16418_4197</name>
</gene>
<dbReference type="eggNOG" id="COG1388">
    <property type="taxonomic scope" value="Bacteria"/>
</dbReference>
<name>W7YNL0_9BACL</name>
<keyword evidence="1" id="KW-0175">Coiled coil</keyword>
<dbReference type="InterPro" id="IPR018392">
    <property type="entry name" value="LysM"/>
</dbReference>
<dbReference type="SMART" id="SM00257">
    <property type="entry name" value="LysM"/>
    <property type="match status" value="1"/>
</dbReference>
<evidence type="ECO:0000256" key="2">
    <source>
        <dbReference type="SAM" id="MobiDB-lite"/>
    </source>
</evidence>
<evidence type="ECO:0000256" key="1">
    <source>
        <dbReference type="SAM" id="Coils"/>
    </source>
</evidence>